<feature type="transmembrane region" description="Helical" evidence="1">
    <location>
        <begin position="81"/>
        <end position="101"/>
    </location>
</feature>
<evidence type="ECO:0000256" key="1">
    <source>
        <dbReference type="SAM" id="Phobius"/>
    </source>
</evidence>
<feature type="transmembrane region" description="Helical" evidence="1">
    <location>
        <begin position="107"/>
        <end position="130"/>
    </location>
</feature>
<name>A0ABR8KUM8_9SPHN</name>
<dbReference type="Pfam" id="PF20398">
    <property type="entry name" value="DUF6691"/>
    <property type="match status" value="1"/>
</dbReference>
<evidence type="ECO:0000313" key="2">
    <source>
        <dbReference type="EMBL" id="MBD2842134.1"/>
    </source>
</evidence>
<reference evidence="2 3" key="1">
    <citation type="submission" date="2020-09" db="EMBL/GenBank/DDBJ databases">
        <authorList>
            <person name="Yoon J.-W."/>
        </authorList>
    </citation>
    <scope>NUCLEOTIDE SEQUENCE [LARGE SCALE GENOMIC DNA]</scope>
    <source>
        <strain evidence="2 3">KMU-140</strain>
    </source>
</reference>
<keyword evidence="1" id="KW-0812">Transmembrane</keyword>
<dbReference type="RefSeq" id="WP_190787624.1">
    <property type="nucleotide sequence ID" value="NZ_JACXLC010000001.1"/>
</dbReference>
<feature type="transmembrane region" description="Helical" evidence="1">
    <location>
        <begin position="43"/>
        <end position="60"/>
    </location>
</feature>
<keyword evidence="1" id="KW-1133">Transmembrane helix</keyword>
<comment type="caution">
    <text evidence="2">The sequence shown here is derived from an EMBL/GenBank/DDBJ whole genome shotgun (WGS) entry which is preliminary data.</text>
</comment>
<keyword evidence="3" id="KW-1185">Reference proteome</keyword>
<dbReference type="InterPro" id="IPR046513">
    <property type="entry name" value="DUF6691"/>
</dbReference>
<keyword evidence="1" id="KW-0472">Membrane</keyword>
<dbReference type="Proteomes" id="UP000635384">
    <property type="component" value="Unassembled WGS sequence"/>
</dbReference>
<gene>
    <name evidence="2" type="ORF">IB285_07665</name>
</gene>
<evidence type="ECO:0000313" key="3">
    <source>
        <dbReference type="Proteomes" id="UP000635384"/>
    </source>
</evidence>
<protein>
    <submittedName>
        <fullName evidence="2">YeeE/YedE family protein</fullName>
    </submittedName>
</protein>
<proteinExistence type="predicted"/>
<sequence length="136" mass="14022">MRRALVSLASGGLFGSGLAVSGMMDPKRVRGFLDIFGDWDPTLAFVMGGATAVMALGWLIQGRMPAPAFADEFQLPGTRLIDLRLVTGSAMFGIGWGLAGLCPGPGLAALVIEPMSAGIFVASMVAGMAVHRAAKL</sequence>
<accession>A0ABR8KUM8</accession>
<dbReference type="EMBL" id="JACXLC010000001">
    <property type="protein sequence ID" value="MBD2842134.1"/>
    <property type="molecule type" value="Genomic_DNA"/>
</dbReference>
<organism evidence="2 3">
    <name type="scientific">Erythrobacter rubeus</name>
    <dbReference type="NCBI Taxonomy" id="2760803"/>
    <lineage>
        <taxon>Bacteria</taxon>
        <taxon>Pseudomonadati</taxon>
        <taxon>Pseudomonadota</taxon>
        <taxon>Alphaproteobacteria</taxon>
        <taxon>Sphingomonadales</taxon>
        <taxon>Erythrobacteraceae</taxon>
        <taxon>Erythrobacter/Porphyrobacter group</taxon>
        <taxon>Erythrobacter</taxon>
    </lineage>
</organism>